<reference evidence="4" key="1">
    <citation type="journal article" date="2012" name="Nature">
        <title>The tomato genome sequence provides insights into fleshy fruit evolution.</title>
        <authorList>
            <consortium name="Tomato Genome Consortium"/>
        </authorList>
    </citation>
    <scope>NUCLEOTIDE SEQUENCE [LARGE SCALE GENOMIC DNA]</scope>
    <source>
        <strain evidence="4">cv. Heinz 1706</strain>
    </source>
</reference>
<dbReference type="InterPro" id="IPR046347">
    <property type="entry name" value="bZIP_sf"/>
</dbReference>
<dbReference type="InParanoid" id="A0A3Q7G614"/>
<dbReference type="InterPro" id="IPR004827">
    <property type="entry name" value="bZIP"/>
</dbReference>
<dbReference type="PaxDb" id="4081-Solyc04g056490.1.1"/>
<evidence type="ECO:0000259" key="3">
    <source>
        <dbReference type="PROSITE" id="PS50217"/>
    </source>
</evidence>
<dbReference type="Pfam" id="PF00170">
    <property type="entry name" value="bZIP_1"/>
    <property type="match status" value="1"/>
</dbReference>
<dbReference type="AlphaFoldDB" id="A0A3Q7G614"/>
<evidence type="ECO:0000256" key="2">
    <source>
        <dbReference type="SAM" id="Phobius"/>
    </source>
</evidence>
<protein>
    <recommendedName>
        <fullName evidence="3">BZIP domain-containing protein</fullName>
    </recommendedName>
</protein>
<name>A0A3Q7G614_SOLLC</name>
<feature type="compositionally biased region" description="Polar residues" evidence="1">
    <location>
        <begin position="420"/>
        <end position="436"/>
    </location>
</feature>
<feature type="domain" description="BZIP" evidence="3">
    <location>
        <begin position="139"/>
        <end position="199"/>
    </location>
</feature>
<dbReference type="PANTHER" id="PTHR37616:SF3">
    <property type="entry name" value="BZIP DOMAIN-CONTAINING PROTEIN"/>
    <property type="match status" value="1"/>
</dbReference>
<dbReference type="OMA" id="SYFMSEN"/>
<accession>A0A3Q7G614</accession>
<dbReference type="EnsemblPlants" id="Solyc04g056490.2.1">
    <property type="protein sequence ID" value="Solyc04g056490.2.1"/>
    <property type="gene ID" value="Solyc04g056490.2"/>
</dbReference>
<keyword evidence="2" id="KW-0472">Membrane</keyword>
<dbReference type="Gene3D" id="1.20.5.170">
    <property type="match status" value="1"/>
</dbReference>
<keyword evidence="5" id="KW-1185">Reference proteome</keyword>
<evidence type="ECO:0000313" key="4">
    <source>
        <dbReference type="EnsemblPlants" id="Solyc04g056490.2.1"/>
    </source>
</evidence>
<dbReference type="SUPFAM" id="SSF57959">
    <property type="entry name" value="Leucine zipper domain"/>
    <property type="match status" value="1"/>
</dbReference>
<evidence type="ECO:0000256" key="1">
    <source>
        <dbReference type="SAM" id="MobiDB-lite"/>
    </source>
</evidence>
<keyword evidence="2" id="KW-1133">Transmembrane helix</keyword>
<dbReference type="CDD" id="cd14704">
    <property type="entry name" value="bZIP_HY5-like"/>
    <property type="match status" value="1"/>
</dbReference>
<feature type="region of interest" description="Disordered" evidence="1">
    <location>
        <begin position="396"/>
        <end position="440"/>
    </location>
</feature>
<proteinExistence type="predicted"/>
<dbReference type="GO" id="GO:0003700">
    <property type="term" value="F:DNA-binding transcription factor activity"/>
    <property type="evidence" value="ECO:0007669"/>
    <property type="project" value="InterPro"/>
</dbReference>
<dbReference type="PROSITE" id="PS50217">
    <property type="entry name" value="BZIP"/>
    <property type="match status" value="1"/>
</dbReference>
<dbReference type="PANTHER" id="PTHR37616">
    <property type="entry name" value="BZIP TRANSCRIPTION FACTOR 60-LIKE"/>
    <property type="match status" value="1"/>
</dbReference>
<feature type="transmembrane region" description="Helical" evidence="2">
    <location>
        <begin position="239"/>
        <end position="261"/>
    </location>
</feature>
<organism evidence="4">
    <name type="scientific">Solanum lycopersicum</name>
    <name type="common">Tomato</name>
    <name type="synonym">Lycopersicon esculentum</name>
    <dbReference type="NCBI Taxonomy" id="4081"/>
    <lineage>
        <taxon>Eukaryota</taxon>
        <taxon>Viridiplantae</taxon>
        <taxon>Streptophyta</taxon>
        <taxon>Embryophyta</taxon>
        <taxon>Tracheophyta</taxon>
        <taxon>Spermatophyta</taxon>
        <taxon>Magnoliopsida</taxon>
        <taxon>eudicotyledons</taxon>
        <taxon>Gunneridae</taxon>
        <taxon>Pentapetalae</taxon>
        <taxon>asterids</taxon>
        <taxon>lamiids</taxon>
        <taxon>Solanales</taxon>
        <taxon>Solanaceae</taxon>
        <taxon>Solanoideae</taxon>
        <taxon>Solaneae</taxon>
        <taxon>Solanum</taxon>
        <taxon>Solanum subgen. Lycopersicon</taxon>
    </lineage>
</organism>
<dbReference type="Gramene" id="Solyc04g056490.2.1">
    <property type="protein sequence ID" value="Solyc04g056490.2.1"/>
    <property type="gene ID" value="Solyc04g056490.2"/>
</dbReference>
<dbReference type="SMART" id="SM00338">
    <property type="entry name" value="BRLZ"/>
    <property type="match status" value="1"/>
</dbReference>
<sequence length="501" mass="55367">MADPPPAEEANFTGELDGFAIQPLDRTFYALHMTTTYQENVEDFPMEFPNVNFTTDAIILDESFNDSFPNPINDDAFQNPNFLSDCLGSESGLDSSQMNPKSFGPPKSQLIGSSDDDSRKFNSTSGYCLGEAPVNKGENEKRMARKIRNMESVHLSRKRKKHYVEELENKFRIFQSTIKHLNTKLSYALEENVTLKAQLGGSQVPLLPIPKLKSQALAPAPKSNKKFKKKKSEVKTKKVASVSFLGMLFFILLFGGLIPLLKGRYGRMSEPFMSGDCFLNGFNEKHLGRDGCSGKYGGKYHSSHCGQGGEGESNEKNIHKVAYEFSHVGNGSDPLVASLYIPRNDKLIEIDGNLIIQSVLASEKAMTFHGRPLLRSSMCTEVFEFDVSSFSSDISMEENQNGTRLHRNRRTLNDPPASLSRPSHSISEEQTGTNGKQENKSLSSMVVSVLVDGDGVIGQKSVSRIFVVVLIDSVKYVTYSCMLPFKGSASLVNAPEDGAFI</sequence>
<dbReference type="Proteomes" id="UP000004994">
    <property type="component" value="Chromosome 4"/>
</dbReference>
<dbReference type="STRING" id="4081.A0A3Q7G614"/>
<keyword evidence="2" id="KW-0812">Transmembrane</keyword>
<feature type="region of interest" description="Disordered" evidence="1">
    <location>
        <begin position="88"/>
        <end position="119"/>
    </location>
</feature>
<evidence type="ECO:0000313" key="5">
    <source>
        <dbReference type="Proteomes" id="UP000004994"/>
    </source>
</evidence>
<reference evidence="4" key="2">
    <citation type="submission" date="2019-01" db="UniProtKB">
        <authorList>
            <consortium name="EnsemblPlants"/>
        </authorList>
    </citation>
    <scope>IDENTIFICATION</scope>
    <source>
        <strain evidence="4">cv. Heinz 1706</strain>
    </source>
</reference>